<dbReference type="GO" id="GO:0016579">
    <property type="term" value="P:protein deubiquitination"/>
    <property type="evidence" value="ECO:0007669"/>
    <property type="project" value="InterPro"/>
</dbReference>
<organism evidence="3 4">
    <name type="scientific">Vavraia culicis (isolate floridensis)</name>
    <name type="common">Microsporidian parasite</name>
    <dbReference type="NCBI Taxonomy" id="948595"/>
    <lineage>
        <taxon>Eukaryota</taxon>
        <taxon>Fungi</taxon>
        <taxon>Fungi incertae sedis</taxon>
        <taxon>Microsporidia</taxon>
        <taxon>Pleistophoridae</taxon>
        <taxon>Vavraia</taxon>
    </lineage>
</organism>
<gene>
    <name evidence="3" type="ORF">VCUG_01915</name>
</gene>
<dbReference type="VEuPathDB" id="MicrosporidiaDB:VCUG_01915"/>
<evidence type="ECO:0000313" key="3">
    <source>
        <dbReference type="EMBL" id="ELA46585.1"/>
    </source>
</evidence>
<dbReference type="GO" id="GO:0004843">
    <property type="term" value="F:cysteine-type deubiquitinase activity"/>
    <property type="evidence" value="ECO:0007669"/>
    <property type="project" value="InterPro"/>
</dbReference>
<dbReference type="Gene3D" id="3.90.70.10">
    <property type="entry name" value="Cysteine proteinases"/>
    <property type="match status" value="1"/>
</dbReference>
<dbReference type="GO" id="GO:0005634">
    <property type="term" value="C:nucleus"/>
    <property type="evidence" value="ECO:0007669"/>
    <property type="project" value="TreeGrafter"/>
</dbReference>
<dbReference type="OrthoDB" id="289038at2759"/>
<protein>
    <recommendedName>
        <fullName evidence="2">USP domain-containing protein</fullName>
    </recommendedName>
</protein>
<sequence length="936" mass="108027">MNFKWNTTLPKKQHKNKSPDFEVDGRIWRIVLANYDGVYVSLEYRGTSIIPAHTITHFTINGESFELSYEYNRFDNYFGKYLFRNDVDVNNNMVSADKTGEKTGMSTHTAISMHTAESSAMFQSAHQIDDNIEIEVRIRLIGDYNSKGSTGYVGIRNMGATCYINSLVQVLYNINAFYNRVMSIRTTVEHDDGMAGELGMDGGLSNNGMKEGLSNNGMKEGLSNNGMKEGLSNNGMKEGLSNNGLSENSSGKDKRKMEKKTNKYNLKALQQMFYKLLTYKSEVYPDLMFRNLSLLGPLDQHQDFHEYSKKLLDELEYETDEKCFNSLFDGEITQYIHAKCGCRKESVEKFYDLQLDVRQNIKEAMDAYFEEYELCGDNKYRCDTHGLVDAVKGQVIRKVPDVLFVLIKRFSMDWDANEVVKNNGYCEFRDELEINGERLMLKGVVVHSGVSSDGHYYCYVRCAQDDAGQRVWLKFNDHIVTKVTENEVLEHNRGGKHPYRKVELPFSAYGLFYLKDDSVEKMPLTDEIVSEIRANEARSYNCNILTKDNIKGHTGPGFYNITCDYPRTQLYTMNSVNFKEMNVEKKYHYVFEVRDGELCTKVRWSDNVLIFSFFTNVKYDFVNEHRLVFVKKLDDVESVEYDYSNALRLIDIIVIGKDEKVSDAIVRYMGNESLEVYIEDDFGAKRTHAGTRNGTIAIVCTSTERAIEHLRYLADRRCINFVNRSRSFTLFLKRTCNYAQVTDIVKEYLMDQKVAIAYFKESVNDLRTNQVPFYTEDGRRLVYFGRGCLDYNRIRHIHVLSVDESITVSKFKHKYKPGCVSDLTAYYVVECVVNTPIIRVLNDDDVMGTTGGLLVFECTRSKFFRACHAVYADSKYQVTGFPFLFFYENEQTFGDVRIRCGFLGKLVLFDGECYKELDNADRVELQDNEIVFIMRG</sequence>
<dbReference type="PROSITE" id="PS00972">
    <property type="entry name" value="USP_1"/>
    <property type="match status" value="1"/>
</dbReference>
<keyword evidence="4" id="KW-1185">Reference proteome</keyword>
<dbReference type="GeneID" id="19879784"/>
<dbReference type="RefSeq" id="XP_008074931.1">
    <property type="nucleotide sequence ID" value="XM_008076740.1"/>
</dbReference>
<dbReference type="InterPro" id="IPR050164">
    <property type="entry name" value="Peptidase_C19"/>
</dbReference>
<dbReference type="InterPro" id="IPR028889">
    <property type="entry name" value="USP"/>
</dbReference>
<dbReference type="PANTHER" id="PTHR24006">
    <property type="entry name" value="UBIQUITIN CARBOXYL-TERMINAL HYDROLASE"/>
    <property type="match status" value="1"/>
</dbReference>
<dbReference type="InterPro" id="IPR038765">
    <property type="entry name" value="Papain-like_cys_pep_sf"/>
</dbReference>
<evidence type="ECO:0000259" key="2">
    <source>
        <dbReference type="PROSITE" id="PS50235"/>
    </source>
</evidence>
<dbReference type="SUPFAM" id="SSF54001">
    <property type="entry name" value="Cysteine proteinases"/>
    <property type="match status" value="1"/>
</dbReference>
<dbReference type="HOGENOM" id="CLU_324173_0_0_1"/>
<feature type="compositionally biased region" description="Low complexity" evidence="1">
    <location>
        <begin position="238"/>
        <end position="249"/>
    </location>
</feature>
<proteinExistence type="predicted"/>
<dbReference type="InterPro" id="IPR018200">
    <property type="entry name" value="USP_CS"/>
</dbReference>
<dbReference type="InterPro" id="IPR001394">
    <property type="entry name" value="Peptidase_C19_UCH"/>
</dbReference>
<dbReference type="InParanoid" id="L2GU09"/>
<dbReference type="Proteomes" id="UP000011081">
    <property type="component" value="Unassembled WGS sequence"/>
</dbReference>
<dbReference type="AlphaFoldDB" id="L2GU09"/>
<evidence type="ECO:0000313" key="4">
    <source>
        <dbReference type="Proteomes" id="UP000011081"/>
    </source>
</evidence>
<name>L2GU09_VAVCU</name>
<dbReference type="PANTHER" id="PTHR24006:SF925">
    <property type="entry name" value="UBIQUITINYL HYDROLASE 1"/>
    <property type="match status" value="1"/>
</dbReference>
<dbReference type="OMA" id="MHTAESS"/>
<accession>L2GU09</accession>
<evidence type="ECO:0000256" key="1">
    <source>
        <dbReference type="SAM" id="MobiDB-lite"/>
    </source>
</evidence>
<dbReference type="Pfam" id="PF00443">
    <property type="entry name" value="UCH"/>
    <property type="match status" value="1"/>
</dbReference>
<dbReference type="EMBL" id="GL877439">
    <property type="protein sequence ID" value="ELA46585.1"/>
    <property type="molecule type" value="Genomic_DNA"/>
</dbReference>
<feature type="domain" description="USP" evidence="2">
    <location>
        <begin position="153"/>
        <end position="516"/>
    </location>
</feature>
<feature type="region of interest" description="Disordered" evidence="1">
    <location>
        <begin position="205"/>
        <end position="258"/>
    </location>
</feature>
<dbReference type="GO" id="GO:0005829">
    <property type="term" value="C:cytosol"/>
    <property type="evidence" value="ECO:0007669"/>
    <property type="project" value="TreeGrafter"/>
</dbReference>
<reference evidence="4" key="1">
    <citation type="submission" date="2011-03" db="EMBL/GenBank/DDBJ databases">
        <title>The genome sequence of Vavraia culicis strain floridensis.</title>
        <authorList>
            <consortium name="The Broad Institute Genome Sequencing Platform"/>
            <person name="Cuomo C."/>
            <person name="Becnel J."/>
            <person name="Sanscrainte N."/>
            <person name="Young S.K."/>
            <person name="Zeng Q."/>
            <person name="Gargeya S."/>
            <person name="Fitzgerald M."/>
            <person name="Haas B."/>
            <person name="Abouelleil A."/>
            <person name="Alvarado L."/>
            <person name="Arachchi H.M."/>
            <person name="Berlin A."/>
            <person name="Chapman S.B."/>
            <person name="Gearin G."/>
            <person name="Goldberg J."/>
            <person name="Griggs A."/>
            <person name="Gujja S."/>
            <person name="Hansen M."/>
            <person name="Heiman D."/>
            <person name="Howarth C."/>
            <person name="Larimer J."/>
            <person name="Lui A."/>
            <person name="MacDonald P.J.P."/>
            <person name="McCowen C."/>
            <person name="Montmayeur A."/>
            <person name="Murphy C."/>
            <person name="Neiman D."/>
            <person name="Pearson M."/>
            <person name="Priest M."/>
            <person name="Roberts A."/>
            <person name="Saif S."/>
            <person name="Shea T."/>
            <person name="Sisk P."/>
            <person name="Stolte C."/>
            <person name="Sykes S."/>
            <person name="Wortman J."/>
            <person name="Nusbaum C."/>
            <person name="Birren B."/>
        </authorList>
    </citation>
    <scope>NUCLEOTIDE SEQUENCE [LARGE SCALE GENOMIC DNA]</scope>
    <source>
        <strain evidence="4">floridensis</strain>
    </source>
</reference>
<feature type="compositionally biased region" description="Polar residues" evidence="1">
    <location>
        <begin position="205"/>
        <end position="235"/>
    </location>
</feature>
<dbReference type="PROSITE" id="PS50235">
    <property type="entry name" value="USP_3"/>
    <property type="match status" value="1"/>
</dbReference>
<dbReference type="STRING" id="948595.L2GU09"/>